<dbReference type="Gene3D" id="1.10.10.10">
    <property type="entry name" value="Winged helix-like DNA-binding domain superfamily/Winged helix DNA-binding domain"/>
    <property type="match status" value="1"/>
</dbReference>
<accession>A0ABX7B485</accession>
<organism evidence="5 6">
    <name type="scientific">Skermanella cutis</name>
    <dbReference type="NCBI Taxonomy" id="2775420"/>
    <lineage>
        <taxon>Bacteria</taxon>
        <taxon>Pseudomonadati</taxon>
        <taxon>Pseudomonadota</taxon>
        <taxon>Alphaproteobacteria</taxon>
        <taxon>Rhodospirillales</taxon>
        <taxon>Azospirillaceae</taxon>
        <taxon>Skermanella</taxon>
    </lineage>
</organism>
<protein>
    <submittedName>
        <fullName evidence="5">GntR family transcriptional regulator</fullName>
    </submittedName>
</protein>
<proteinExistence type="predicted"/>
<feature type="domain" description="HTH gntR-type" evidence="4">
    <location>
        <begin position="16"/>
        <end position="83"/>
    </location>
</feature>
<reference evidence="5" key="1">
    <citation type="submission" date="2021-02" db="EMBL/GenBank/DDBJ databases">
        <title>Skermanella TT6 skin isolate.</title>
        <authorList>
            <person name="Lee K."/>
            <person name="Ganzorig M."/>
        </authorList>
    </citation>
    <scope>NUCLEOTIDE SEQUENCE</scope>
    <source>
        <strain evidence="5">TT6</strain>
    </source>
</reference>
<keyword evidence="3" id="KW-0804">Transcription</keyword>
<dbReference type="Pfam" id="PF00392">
    <property type="entry name" value="GntR"/>
    <property type="match status" value="1"/>
</dbReference>
<evidence type="ECO:0000259" key="4">
    <source>
        <dbReference type="PROSITE" id="PS50949"/>
    </source>
</evidence>
<dbReference type="EMBL" id="CP067420">
    <property type="protein sequence ID" value="QQP89140.1"/>
    <property type="molecule type" value="Genomic_DNA"/>
</dbReference>
<evidence type="ECO:0000256" key="2">
    <source>
        <dbReference type="ARBA" id="ARBA00023125"/>
    </source>
</evidence>
<dbReference type="Gene3D" id="1.20.120.530">
    <property type="entry name" value="GntR ligand-binding domain-like"/>
    <property type="match status" value="1"/>
</dbReference>
<keyword evidence="2" id="KW-0238">DNA-binding</keyword>
<dbReference type="InterPro" id="IPR036390">
    <property type="entry name" value="WH_DNA-bd_sf"/>
</dbReference>
<keyword evidence="1" id="KW-0805">Transcription regulation</keyword>
<dbReference type="SMART" id="SM00895">
    <property type="entry name" value="FCD"/>
    <property type="match status" value="1"/>
</dbReference>
<dbReference type="PANTHER" id="PTHR43537">
    <property type="entry name" value="TRANSCRIPTIONAL REGULATOR, GNTR FAMILY"/>
    <property type="match status" value="1"/>
</dbReference>
<dbReference type="InterPro" id="IPR000524">
    <property type="entry name" value="Tscrpt_reg_HTH_GntR"/>
</dbReference>
<evidence type="ECO:0000256" key="3">
    <source>
        <dbReference type="ARBA" id="ARBA00023163"/>
    </source>
</evidence>
<dbReference type="SUPFAM" id="SSF48008">
    <property type="entry name" value="GntR ligand-binding domain-like"/>
    <property type="match status" value="1"/>
</dbReference>
<dbReference type="RefSeq" id="WP_201075018.1">
    <property type="nucleotide sequence ID" value="NZ_CP067420.1"/>
</dbReference>
<dbReference type="InterPro" id="IPR011711">
    <property type="entry name" value="GntR_C"/>
</dbReference>
<keyword evidence="6" id="KW-1185">Reference proteome</keyword>
<dbReference type="SMART" id="SM00345">
    <property type="entry name" value="HTH_GNTR"/>
    <property type="match status" value="1"/>
</dbReference>
<dbReference type="PANTHER" id="PTHR43537:SF39">
    <property type="entry name" value="HTH-TYPE TRANSCRIPTIONAL REGULATOR MCBR"/>
    <property type="match status" value="1"/>
</dbReference>
<evidence type="ECO:0000313" key="6">
    <source>
        <dbReference type="Proteomes" id="UP000595197"/>
    </source>
</evidence>
<dbReference type="SUPFAM" id="SSF46785">
    <property type="entry name" value="Winged helix' DNA-binding domain"/>
    <property type="match status" value="1"/>
</dbReference>
<sequence length="228" mass="24776">MAVTSKTLPLRPVPRETVQDHVYRQLKDLILNGGIEPGRTVTIQSLADAFGVSAMPVREALHRLVAEKALTVVAGRSVGIPPLSVERLEDLKRVRIEVEGVATEWAARSISAADLERLDALIAEMEAAHAERDGRRYVPANREFHFTIYRAAGSDSMLSIIESLWLRIGPYFDLLNSAGNLGASNAEHRAIRDALLRGDGPVARAALKADIEGAAKALTCILERQTPG</sequence>
<gene>
    <name evidence="5" type="ORF">IGS68_24615</name>
</gene>
<dbReference type="Proteomes" id="UP000595197">
    <property type="component" value="Chromosome"/>
</dbReference>
<evidence type="ECO:0000256" key="1">
    <source>
        <dbReference type="ARBA" id="ARBA00023015"/>
    </source>
</evidence>
<dbReference type="InterPro" id="IPR036388">
    <property type="entry name" value="WH-like_DNA-bd_sf"/>
</dbReference>
<dbReference type="InterPro" id="IPR008920">
    <property type="entry name" value="TF_FadR/GntR_C"/>
</dbReference>
<dbReference type="Pfam" id="PF07729">
    <property type="entry name" value="FCD"/>
    <property type="match status" value="1"/>
</dbReference>
<dbReference type="PROSITE" id="PS50949">
    <property type="entry name" value="HTH_GNTR"/>
    <property type="match status" value="1"/>
</dbReference>
<evidence type="ECO:0000313" key="5">
    <source>
        <dbReference type="EMBL" id="QQP89140.1"/>
    </source>
</evidence>
<name>A0ABX7B485_9PROT</name>